<evidence type="ECO:0000256" key="17">
    <source>
        <dbReference type="ARBA" id="ARBA00048679"/>
    </source>
</evidence>
<reference evidence="22 23" key="1">
    <citation type="submission" date="2022-12" db="EMBL/GenBank/DDBJ databases">
        <title>Chromosome-scale assembly of the Ensete ventricosum genome.</title>
        <authorList>
            <person name="Dussert Y."/>
            <person name="Stocks J."/>
            <person name="Wendawek A."/>
            <person name="Woldeyes F."/>
            <person name="Nichols R.A."/>
            <person name="Borrell J.S."/>
        </authorList>
    </citation>
    <scope>NUCLEOTIDE SEQUENCE [LARGE SCALE GENOMIC DNA]</scope>
    <source>
        <strain evidence="23">cv. Maze</strain>
        <tissue evidence="22">Seeds</tissue>
    </source>
</reference>
<dbReference type="PROSITE" id="PS00107">
    <property type="entry name" value="PROTEIN_KINASE_ATP"/>
    <property type="match status" value="1"/>
</dbReference>
<feature type="signal peptide" evidence="20">
    <location>
        <begin position="1"/>
        <end position="19"/>
    </location>
</feature>
<comment type="caution">
    <text evidence="22">The sequence shown here is derived from an EMBL/GenBank/DDBJ whole genome shotgun (WGS) entry which is preliminary data.</text>
</comment>
<evidence type="ECO:0000256" key="6">
    <source>
        <dbReference type="ARBA" id="ARBA00022679"/>
    </source>
</evidence>
<keyword evidence="5" id="KW-0433">Leucine-rich repeat</keyword>
<proteinExistence type="predicted"/>
<keyword evidence="11" id="KW-0418">Kinase</keyword>
<dbReference type="GO" id="GO:0005524">
    <property type="term" value="F:ATP binding"/>
    <property type="evidence" value="ECO:0007669"/>
    <property type="project" value="UniProtKB-UniRule"/>
</dbReference>
<dbReference type="InterPro" id="IPR000719">
    <property type="entry name" value="Prot_kinase_dom"/>
</dbReference>
<feature type="binding site" evidence="18">
    <location>
        <position position="620"/>
    </location>
    <ligand>
        <name>ATP</name>
        <dbReference type="ChEBI" id="CHEBI:30616"/>
    </ligand>
</feature>
<evidence type="ECO:0000256" key="5">
    <source>
        <dbReference type="ARBA" id="ARBA00022614"/>
    </source>
</evidence>
<dbReference type="Gene3D" id="3.30.200.20">
    <property type="entry name" value="Phosphorylase Kinase, domain 1"/>
    <property type="match status" value="1"/>
</dbReference>
<evidence type="ECO:0000256" key="2">
    <source>
        <dbReference type="ARBA" id="ARBA00012513"/>
    </source>
</evidence>
<feature type="chain" id="PRO_5043821256" description="non-specific serine/threonine protein kinase" evidence="20">
    <location>
        <begin position="20"/>
        <end position="928"/>
    </location>
</feature>
<dbReference type="Pfam" id="PF12819">
    <property type="entry name" value="Malectin_like"/>
    <property type="match status" value="1"/>
</dbReference>
<evidence type="ECO:0000256" key="10">
    <source>
        <dbReference type="ARBA" id="ARBA00022741"/>
    </source>
</evidence>
<keyword evidence="13 19" id="KW-1133">Transmembrane helix</keyword>
<evidence type="ECO:0000256" key="20">
    <source>
        <dbReference type="SAM" id="SignalP"/>
    </source>
</evidence>
<evidence type="ECO:0000256" key="19">
    <source>
        <dbReference type="SAM" id="Phobius"/>
    </source>
</evidence>
<feature type="domain" description="Protein kinase" evidence="21">
    <location>
        <begin position="592"/>
        <end position="887"/>
    </location>
</feature>
<keyword evidence="10 18" id="KW-0547">Nucleotide-binding</keyword>
<keyword evidence="4" id="KW-0597">Phosphoprotein</keyword>
<evidence type="ECO:0000256" key="14">
    <source>
        <dbReference type="ARBA" id="ARBA00023136"/>
    </source>
</evidence>
<dbReference type="CDD" id="cd14066">
    <property type="entry name" value="STKc_IRAK"/>
    <property type="match status" value="1"/>
</dbReference>
<evidence type="ECO:0000256" key="13">
    <source>
        <dbReference type="ARBA" id="ARBA00022989"/>
    </source>
</evidence>
<evidence type="ECO:0000256" key="1">
    <source>
        <dbReference type="ARBA" id="ARBA00004162"/>
    </source>
</evidence>
<dbReference type="PANTHER" id="PTHR45631:SF202">
    <property type="entry name" value="SENESCENCE-INDUCED RECEPTOR-LIKE SERINE_THREONINE-PROTEIN KINASE"/>
    <property type="match status" value="1"/>
</dbReference>
<dbReference type="GO" id="GO:0004674">
    <property type="term" value="F:protein serine/threonine kinase activity"/>
    <property type="evidence" value="ECO:0007669"/>
    <property type="project" value="UniProtKB-KW"/>
</dbReference>
<keyword evidence="15" id="KW-0675">Receptor</keyword>
<evidence type="ECO:0000313" key="23">
    <source>
        <dbReference type="Proteomes" id="UP001222027"/>
    </source>
</evidence>
<evidence type="ECO:0000256" key="16">
    <source>
        <dbReference type="ARBA" id="ARBA00047899"/>
    </source>
</evidence>
<comment type="catalytic activity">
    <reaction evidence="16">
        <text>L-threonyl-[protein] + ATP = O-phospho-L-threonyl-[protein] + ADP + H(+)</text>
        <dbReference type="Rhea" id="RHEA:46608"/>
        <dbReference type="Rhea" id="RHEA-COMP:11060"/>
        <dbReference type="Rhea" id="RHEA-COMP:11605"/>
        <dbReference type="ChEBI" id="CHEBI:15378"/>
        <dbReference type="ChEBI" id="CHEBI:30013"/>
        <dbReference type="ChEBI" id="CHEBI:30616"/>
        <dbReference type="ChEBI" id="CHEBI:61977"/>
        <dbReference type="ChEBI" id="CHEBI:456216"/>
        <dbReference type="EC" id="2.7.11.1"/>
    </reaction>
</comment>
<dbReference type="InterPro" id="IPR024788">
    <property type="entry name" value="Malectin-like_Carb-bd_dom"/>
</dbReference>
<dbReference type="InterPro" id="IPR011009">
    <property type="entry name" value="Kinase-like_dom_sf"/>
</dbReference>
<dbReference type="InterPro" id="IPR008271">
    <property type="entry name" value="Ser/Thr_kinase_AS"/>
</dbReference>
<dbReference type="InterPro" id="IPR032675">
    <property type="entry name" value="LRR_dom_sf"/>
</dbReference>
<evidence type="ECO:0000256" key="7">
    <source>
        <dbReference type="ARBA" id="ARBA00022692"/>
    </source>
</evidence>
<dbReference type="GO" id="GO:0005886">
    <property type="term" value="C:plasma membrane"/>
    <property type="evidence" value="ECO:0007669"/>
    <property type="project" value="UniProtKB-SubCell"/>
</dbReference>
<evidence type="ECO:0000256" key="15">
    <source>
        <dbReference type="ARBA" id="ARBA00023170"/>
    </source>
</evidence>
<dbReference type="InterPro" id="IPR001611">
    <property type="entry name" value="Leu-rich_rpt"/>
</dbReference>
<evidence type="ECO:0000313" key="22">
    <source>
        <dbReference type="EMBL" id="KAJ8471316.1"/>
    </source>
</evidence>
<evidence type="ECO:0000256" key="4">
    <source>
        <dbReference type="ARBA" id="ARBA00022553"/>
    </source>
</evidence>
<dbReference type="SUPFAM" id="SSF52058">
    <property type="entry name" value="L domain-like"/>
    <property type="match status" value="1"/>
</dbReference>
<dbReference type="FunFam" id="1.10.510.10:FF:000146">
    <property type="entry name" value="LRR receptor-like serine/threonine-protein kinase IOS1"/>
    <property type="match status" value="1"/>
</dbReference>
<evidence type="ECO:0000256" key="11">
    <source>
        <dbReference type="ARBA" id="ARBA00022777"/>
    </source>
</evidence>
<keyword evidence="8 20" id="KW-0732">Signal</keyword>
<keyword evidence="9" id="KW-0677">Repeat</keyword>
<organism evidence="22 23">
    <name type="scientific">Ensete ventricosum</name>
    <name type="common">Abyssinian banana</name>
    <name type="synonym">Musa ensete</name>
    <dbReference type="NCBI Taxonomy" id="4639"/>
    <lineage>
        <taxon>Eukaryota</taxon>
        <taxon>Viridiplantae</taxon>
        <taxon>Streptophyta</taxon>
        <taxon>Embryophyta</taxon>
        <taxon>Tracheophyta</taxon>
        <taxon>Spermatophyta</taxon>
        <taxon>Magnoliopsida</taxon>
        <taxon>Liliopsida</taxon>
        <taxon>Zingiberales</taxon>
        <taxon>Musaceae</taxon>
        <taxon>Ensete</taxon>
    </lineage>
</organism>
<dbReference type="Gene3D" id="3.80.10.10">
    <property type="entry name" value="Ribonuclease Inhibitor"/>
    <property type="match status" value="1"/>
</dbReference>
<dbReference type="Gene3D" id="1.10.510.10">
    <property type="entry name" value="Transferase(Phosphotransferase) domain 1"/>
    <property type="match status" value="1"/>
</dbReference>
<protein>
    <recommendedName>
        <fullName evidence="2">non-specific serine/threonine protein kinase</fullName>
        <ecNumber evidence="2">2.7.11.1</ecNumber>
    </recommendedName>
</protein>
<dbReference type="EC" id="2.7.11.1" evidence="2"/>
<dbReference type="Pfam" id="PF07714">
    <property type="entry name" value="PK_Tyr_Ser-Thr"/>
    <property type="match status" value="1"/>
</dbReference>
<keyword evidence="14 19" id="KW-0472">Membrane</keyword>
<evidence type="ECO:0000256" key="9">
    <source>
        <dbReference type="ARBA" id="ARBA00022737"/>
    </source>
</evidence>
<name>A0AAV8P7R4_ENSVE</name>
<dbReference type="Pfam" id="PF13855">
    <property type="entry name" value="LRR_8"/>
    <property type="match status" value="1"/>
</dbReference>
<feature type="transmembrane region" description="Helical" evidence="19">
    <location>
        <begin position="528"/>
        <end position="549"/>
    </location>
</feature>
<dbReference type="InterPro" id="IPR017441">
    <property type="entry name" value="Protein_kinase_ATP_BS"/>
</dbReference>
<comment type="subcellular location">
    <subcellularLocation>
        <location evidence="1">Cell membrane</location>
        <topology evidence="1">Single-pass membrane protein</topology>
    </subcellularLocation>
</comment>
<evidence type="ECO:0000256" key="12">
    <source>
        <dbReference type="ARBA" id="ARBA00022840"/>
    </source>
</evidence>
<keyword evidence="12 18" id="KW-0067">ATP-binding</keyword>
<dbReference type="SMART" id="SM00220">
    <property type="entry name" value="S_TKc"/>
    <property type="match status" value="1"/>
</dbReference>
<sequence length="928" mass="103524">MRYFILLLLLASSAILVDCRYEVSIDCGYSDDEVYYDPSTQKIYSPDADYIDTGANHEINEYYTTDQPVQAQNLRSFPDGSRNCYTINDVTQGDKYLIRASFLYGEYDGGQQMRDGQNLTFDLYLGVNFWQTMNILDAHHLYISEIITLAASDYFSICLVKSGDGIPFISALELRQMDSELYEEVNQSVSLRLSERKSMGLDRTIRYPDDAYDRIWQLGYKSCVATYYCRDDRRNSSVLTVSASVEVGSNDAYKVPSAIMQSAAVSSDNYTLILSLSNGDDVVRAPRSRVYLHFAELRVLKGNQSSKFQVRVPGNRPTLINISLEYLVAHHIPLNYQANSDPSTFYLNLTRVPGSLPPLLNAMEAYYYVNLTTISTDQGDVDAMMTIKKLYNTKWQGDPCVPVKFAWNVAKCSFPNSTPPRVTSLDISYQGLKGDIPAAIGNLSAITYLNLSKNTFTGPIPPFLANLNSLQTLDLSQNQLDGSVPIVLCNRQANGSLQLRLENNPCYLQGICDCNKSNKRKQKPGNHVLAISIIVAAVTMIVLLSVFFLRGRRGKKEPSKRQPKWKWRDTRDSSFHTGSPHFTYQDLRTITNNFERVIGKGGFGTVYYGRLHDGTEVAVKMQKRFLAIEEGITEDFVAEELDSDSHGIKEFQVEAQLLSRVHHRNLVALVGYCKDGHSLGLVFEYAAQGSLQDHLSGKNKTGEVLSWRERLSIAVDAAQGLEYLHKGCKPPIIHRDVKTSNILLSHSFEAKIADFGLSKAFLTDAHTHVSTQAVAGTPGYVDPEYHSTYRLTEKSDVYSFGIVLLELVTGLPAVLKLLETGHILQWVRQGLAQGTVADVVDPRLKQQQQCDMSSVKRVVDLALNCTALNSNERPTMTQVVMQLKESLQLEIVNESSTRLYGGGLDINHSGTTATTSISLTELSGPSSR</sequence>
<evidence type="ECO:0000259" key="21">
    <source>
        <dbReference type="PROSITE" id="PS50011"/>
    </source>
</evidence>
<keyword evidence="23" id="KW-1185">Reference proteome</keyword>
<dbReference type="Proteomes" id="UP001222027">
    <property type="component" value="Unassembled WGS sequence"/>
</dbReference>
<keyword evidence="6" id="KW-0808">Transferase</keyword>
<dbReference type="EMBL" id="JAQQAF010000007">
    <property type="protein sequence ID" value="KAJ8471316.1"/>
    <property type="molecule type" value="Genomic_DNA"/>
</dbReference>
<keyword evidence="3" id="KW-0723">Serine/threonine-protein kinase</keyword>
<accession>A0AAV8P7R4</accession>
<evidence type="ECO:0000256" key="18">
    <source>
        <dbReference type="PROSITE-ProRule" id="PRU10141"/>
    </source>
</evidence>
<dbReference type="InterPro" id="IPR001245">
    <property type="entry name" value="Ser-Thr/Tyr_kinase_cat_dom"/>
</dbReference>
<evidence type="ECO:0000256" key="3">
    <source>
        <dbReference type="ARBA" id="ARBA00022527"/>
    </source>
</evidence>
<dbReference type="PROSITE" id="PS00108">
    <property type="entry name" value="PROTEIN_KINASE_ST"/>
    <property type="match status" value="1"/>
</dbReference>
<dbReference type="PANTHER" id="PTHR45631">
    <property type="entry name" value="OS07G0107800 PROTEIN-RELATED"/>
    <property type="match status" value="1"/>
</dbReference>
<gene>
    <name evidence="22" type="ORF">OPV22_025659</name>
</gene>
<keyword evidence="7 19" id="KW-0812">Transmembrane</keyword>
<dbReference type="SUPFAM" id="SSF56112">
    <property type="entry name" value="Protein kinase-like (PK-like)"/>
    <property type="match status" value="1"/>
</dbReference>
<evidence type="ECO:0000256" key="8">
    <source>
        <dbReference type="ARBA" id="ARBA00022729"/>
    </source>
</evidence>
<comment type="catalytic activity">
    <reaction evidence="17">
        <text>L-seryl-[protein] + ATP = O-phospho-L-seryl-[protein] + ADP + H(+)</text>
        <dbReference type="Rhea" id="RHEA:17989"/>
        <dbReference type="Rhea" id="RHEA-COMP:9863"/>
        <dbReference type="Rhea" id="RHEA-COMP:11604"/>
        <dbReference type="ChEBI" id="CHEBI:15378"/>
        <dbReference type="ChEBI" id="CHEBI:29999"/>
        <dbReference type="ChEBI" id="CHEBI:30616"/>
        <dbReference type="ChEBI" id="CHEBI:83421"/>
        <dbReference type="ChEBI" id="CHEBI:456216"/>
        <dbReference type="EC" id="2.7.11.1"/>
    </reaction>
</comment>
<dbReference type="FunFam" id="3.80.10.10:FF:000129">
    <property type="entry name" value="Leucine-rich repeat receptor-like kinase"/>
    <property type="match status" value="1"/>
</dbReference>
<dbReference type="PROSITE" id="PS50011">
    <property type="entry name" value="PROTEIN_KINASE_DOM"/>
    <property type="match status" value="1"/>
</dbReference>
<dbReference type="AlphaFoldDB" id="A0AAV8P7R4"/>